<dbReference type="Pfam" id="PF07876">
    <property type="entry name" value="Dabb"/>
    <property type="match status" value="1"/>
</dbReference>
<dbReference type="PANTHER" id="PTHR33178:SF10">
    <property type="entry name" value="STRESS-RESPONSE A_B BARREL DOMAIN-CONTAINING PROTEIN"/>
    <property type="match status" value="1"/>
</dbReference>
<accession>A0ABS4I5H4</accession>
<reference evidence="3 4" key="1">
    <citation type="submission" date="2021-03" db="EMBL/GenBank/DDBJ databases">
        <title>Genomic Encyclopedia of Type Strains, Phase IV (KMG-IV): sequencing the most valuable type-strain genomes for metagenomic binning, comparative biology and taxonomic classification.</title>
        <authorList>
            <person name="Goeker M."/>
        </authorList>
    </citation>
    <scope>NUCLEOTIDE SEQUENCE [LARGE SCALE GENOMIC DNA]</scope>
    <source>
        <strain evidence="3 4">DSM 24950</strain>
    </source>
</reference>
<dbReference type="GO" id="GO:0004497">
    <property type="term" value="F:monooxygenase activity"/>
    <property type="evidence" value="ECO:0007669"/>
    <property type="project" value="UniProtKB-KW"/>
</dbReference>
<dbReference type="PANTHER" id="PTHR33178">
    <property type="match status" value="1"/>
</dbReference>
<evidence type="ECO:0000256" key="1">
    <source>
        <dbReference type="ARBA" id="ARBA00011738"/>
    </source>
</evidence>
<dbReference type="InterPro" id="IPR044662">
    <property type="entry name" value="HS1/DABB1-like"/>
</dbReference>
<dbReference type="PROSITE" id="PS51502">
    <property type="entry name" value="S_R_A_B_BARREL"/>
    <property type="match status" value="1"/>
</dbReference>
<evidence type="ECO:0000313" key="3">
    <source>
        <dbReference type="EMBL" id="MBP1966169.1"/>
    </source>
</evidence>
<comment type="caution">
    <text evidence="3">The sequence shown here is derived from an EMBL/GenBank/DDBJ whole genome shotgun (WGS) entry which is preliminary data.</text>
</comment>
<gene>
    <name evidence="3" type="ORF">J2Z65_005428</name>
</gene>
<dbReference type="EMBL" id="JAGGKV010000019">
    <property type="protein sequence ID" value="MBP1966169.1"/>
    <property type="molecule type" value="Genomic_DNA"/>
</dbReference>
<dbReference type="Gene3D" id="3.30.70.100">
    <property type="match status" value="1"/>
</dbReference>
<organism evidence="3 4">
    <name type="scientific">Paenibacillus aceris</name>
    <dbReference type="NCBI Taxonomy" id="869555"/>
    <lineage>
        <taxon>Bacteria</taxon>
        <taxon>Bacillati</taxon>
        <taxon>Bacillota</taxon>
        <taxon>Bacilli</taxon>
        <taxon>Bacillales</taxon>
        <taxon>Paenibacillaceae</taxon>
        <taxon>Paenibacillus</taxon>
    </lineage>
</organism>
<dbReference type="RefSeq" id="WP_167052212.1">
    <property type="nucleotide sequence ID" value="NZ_JAAOZR010000002.1"/>
</dbReference>
<dbReference type="SUPFAM" id="SSF54909">
    <property type="entry name" value="Dimeric alpha+beta barrel"/>
    <property type="match status" value="1"/>
</dbReference>
<sequence length="98" mass="11372">MLDHIILLKFKESTTNEQLQEVIERFKSLKNHLWGVMDLQAGFNFSERSQGFQVVLSIRFENRDALQAYELNPEHQACSTYIREVGRLDGIVVDIESS</sequence>
<keyword evidence="3" id="KW-0560">Oxidoreductase</keyword>
<protein>
    <submittedName>
        <fullName evidence="3">Heme-degrading monooxygenase HmoA</fullName>
    </submittedName>
</protein>
<dbReference type="InterPro" id="IPR013097">
    <property type="entry name" value="Dabb"/>
</dbReference>
<dbReference type="Proteomes" id="UP001519344">
    <property type="component" value="Unassembled WGS sequence"/>
</dbReference>
<keyword evidence="3" id="KW-0503">Monooxygenase</keyword>
<feature type="domain" description="Stress-response A/B barrel" evidence="2">
    <location>
        <begin position="2"/>
        <end position="95"/>
    </location>
</feature>
<evidence type="ECO:0000313" key="4">
    <source>
        <dbReference type="Proteomes" id="UP001519344"/>
    </source>
</evidence>
<evidence type="ECO:0000259" key="2">
    <source>
        <dbReference type="PROSITE" id="PS51502"/>
    </source>
</evidence>
<name>A0ABS4I5H4_9BACL</name>
<proteinExistence type="predicted"/>
<dbReference type="InterPro" id="IPR011008">
    <property type="entry name" value="Dimeric_a/b-barrel"/>
</dbReference>
<keyword evidence="4" id="KW-1185">Reference proteome</keyword>
<dbReference type="SMART" id="SM00886">
    <property type="entry name" value="Dabb"/>
    <property type="match status" value="1"/>
</dbReference>
<comment type="subunit">
    <text evidence="1">Homodimer.</text>
</comment>